<dbReference type="InterPro" id="IPR036322">
    <property type="entry name" value="WD40_repeat_dom_sf"/>
</dbReference>
<dbReference type="SMART" id="SM00320">
    <property type="entry name" value="WD40"/>
    <property type="match status" value="2"/>
</dbReference>
<dbReference type="Pfam" id="PF21031">
    <property type="entry name" value="WDR54"/>
    <property type="match status" value="1"/>
</dbReference>
<organism evidence="3 4">
    <name type="scientific">Nesidiocoris tenuis</name>
    <dbReference type="NCBI Taxonomy" id="355587"/>
    <lineage>
        <taxon>Eukaryota</taxon>
        <taxon>Metazoa</taxon>
        <taxon>Ecdysozoa</taxon>
        <taxon>Arthropoda</taxon>
        <taxon>Hexapoda</taxon>
        <taxon>Insecta</taxon>
        <taxon>Pterygota</taxon>
        <taxon>Neoptera</taxon>
        <taxon>Paraneoptera</taxon>
        <taxon>Hemiptera</taxon>
        <taxon>Heteroptera</taxon>
        <taxon>Panheteroptera</taxon>
        <taxon>Cimicomorpha</taxon>
        <taxon>Miridae</taxon>
        <taxon>Dicyphina</taxon>
        <taxon>Nesidiocoris</taxon>
    </lineage>
</organism>
<dbReference type="InterPro" id="IPR001680">
    <property type="entry name" value="WD40_rpt"/>
</dbReference>
<dbReference type="PROSITE" id="PS50294">
    <property type="entry name" value="WD_REPEATS_REGION"/>
    <property type="match status" value="1"/>
</dbReference>
<evidence type="ECO:0000256" key="1">
    <source>
        <dbReference type="PROSITE-ProRule" id="PRU00221"/>
    </source>
</evidence>
<gene>
    <name evidence="3" type="ORF">NTJ_09103</name>
</gene>
<proteinExistence type="predicted"/>
<name>A0ABN7AVS2_9HEMI</name>
<reference evidence="3 4" key="1">
    <citation type="submission" date="2023-09" db="EMBL/GenBank/DDBJ databases">
        <title>Nesidiocoris tenuis whole genome shotgun sequence.</title>
        <authorList>
            <person name="Shibata T."/>
            <person name="Shimoda M."/>
            <person name="Kobayashi T."/>
            <person name="Uehara T."/>
        </authorList>
    </citation>
    <scope>NUCLEOTIDE SEQUENCE [LARGE SCALE GENOMIC DNA]</scope>
    <source>
        <strain evidence="3 4">Japan</strain>
    </source>
</reference>
<dbReference type="Proteomes" id="UP001307889">
    <property type="component" value="Chromosome 7"/>
</dbReference>
<dbReference type="EMBL" id="AP028915">
    <property type="protein sequence ID" value="BES96294.1"/>
    <property type="molecule type" value="Genomic_DNA"/>
</dbReference>
<protein>
    <submittedName>
        <fullName evidence="3">WD domain, G-beta repeat</fullName>
    </submittedName>
</protein>
<dbReference type="PROSITE" id="PS50082">
    <property type="entry name" value="WD_REPEATS_2"/>
    <property type="match status" value="1"/>
</dbReference>
<dbReference type="SUPFAM" id="SSF50978">
    <property type="entry name" value="WD40 repeat-like"/>
    <property type="match status" value="1"/>
</dbReference>
<dbReference type="InterPro" id="IPR015943">
    <property type="entry name" value="WD40/YVTN_repeat-like_dom_sf"/>
</dbReference>
<accession>A0ABN7AVS2</accession>
<keyword evidence="1" id="KW-0853">WD repeat</keyword>
<sequence length="327" mass="35571">MYEKDKTLLLVATASAIHNNLAVKLLDPSRVAESISVVHGGYINVIPLRTLDTATSQYIPCSSDSAQKYAASVMQVMWCYINYEAVLVVAGSVGLQVFDCDSLELRFSHACKDVPDEREHFARGLAHSPGDYLCVGNNSGVVRLFGTAEDGSLMFIDRKQLHGSPVADLACNKELLASCDDAGNIVLSLITPEEIVQWADISSYGCACTSIKMWKGVLAAGYGSGHIRLFSINDNRREVSLAVEVAAHAKWITALDVAPESGFILSVSEDSFAKVWHVTKKDSLTVTHRFSTQVKDCMLVGGRFLTLSGSVFAVSIYDSNLVQCFRM</sequence>
<evidence type="ECO:0000259" key="2">
    <source>
        <dbReference type="Pfam" id="PF21031"/>
    </source>
</evidence>
<dbReference type="InterPro" id="IPR049546">
    <property type="entry name" value="WDR54_beta_prop"/>
</dbReference>
<evidence type="ECO:0000313" key="4">
    <source>
        <dbReference type="Proteomes" id="UP001307889"/>
    </source>
</evidence>
<keyword evidence="4" id="KW-1185">Reference proteome</keyword>
<feature type="domain" description="WD repeat-containing protein 54 beta-propeller" evidence="2">
    <location>
        <begin position="1"/>
        <end position="324"/>
    </location>
</feature>
<feature type="repeat" description="WD" evidence="1">
    <location>
        <begin position="245"/>
        <end position="286"/>
    </location>
</feature>
<evidence type="ECO:0000313" key="3">
    <source>
        <dbReference type="EMBL" id="BES96294.1"/>
    </source>
</evidence>
<dbReference type="Gene3D" id="2.130.10.10">
    <property type="entry name" value="YVTN repeat-like/Quinoprotein amine dehydrogenase"/>
    <property type="match status" value="1"/>
</dbReference>